<evidence type="ECO:0000313" key="2">
    <source>
        <dbReference type="EMBL" id="QFS46297.1"/>
    </source>
</evidence>
<accession>A0A5P8W0Q9</accession>
<sequence length="233" mass="26294">MSNKVSILIAAVLLANSTALKPSTATEKNPALLANNISFIAPEQIKIAQAIEPRVIKLRLADSGVSVGSVLSWGFAGLIQKRSTDWVRLEISDNQVKVVHTTRTTNWLTQVSKWWDHPVRKIAFKPDSCKIDNVSNQGGSDIETQLREIKKLYDSKLITEQQYQELQRKVINQINTTPNQPTTSNSECILLGENAIVKLKDITLLTKGEFKIEYLEGNEWKYAAFRVPEKEYR</sequence>
<evidence type="ECO:0000256" key="1">
    <source>
        <dbReference type="SAM" id="SignalP"/>
    </source>
</evidence>
<proteinExistence type="predicted"/>
<name>A0A5P8W0Q9_9NOSO</name>
<reference evidence="2 3" key="1">
    <citation type="submission" date="2019-10" db="EMBL/GenBank/DDBJ databases">
        <title>Genomic and transcriptomic insights into the perfect genentic adaptation of a filamentous nitrogen-fixing cyanobacterium to rice fields.</title>
        <authorList>
            <person name="Chen Z."/>
        </authorList>
    </citation>
    <scope>NUCLEOTIDE SEQUENCE [LARGE SCALE GENOMIC DNA]</scope>
    <source>
        <strain evidence="2">CCNUC1</strain>
    </source>
</reference>
<evidence type="ECO:0008006" key="4">
    <source>
        <dbReference type="Google" id="ProtNLM"/>
    </source>
</evidence>
<dbReference type="AlphaFoldDB" id="A0A5P8W0Q9"/>
<dbReference type="KEGG" id="nsh:GXM_03778"/>
<organism evidence="2 3">
    <name type="scientific">Nostoc sphaeroides CCNUC1</name>
    <dbReference type="NCBI Taxonomy" id="2653204"/>
    <lineage>
        <taxon>Bacteria</taxon>
        <taxon>Bacillati</taxon>
        <taxon>Cyanobacteriota</taxon>
        <taxon>Cyanophyceae</taxon>
        <taxon>Nostocales</taxon>
        <taxon>Nostocaceae</taxon>
        <taxon>Nostoc</taxon>
    </lineage>
</organism>
<gene>
    <name evidence="2" type="ORF">GXM_03778</name>
</gene>
<dbReference type="Proteomes" id="UP000326678">
    <property type="component" value="Chromosome Gxm1"/>
</dbReference>
<keyword evidence="1" id="KW-0732">Signal</keyword>
<feature type="chain" id="PRO_5024892781" description="SHOCT domain-containing protein" evidence="1">
    <location>
        <begin position="22"/>
        <end position="233"/>
    </location>
</feature>
<keyword evidence="3" id="KW-1185">Reference proteome</keyword>
<protein>
    <recommendedName>
        <fullName evidence="4">SHOCT domain-containing protein</fullName>
    </recommendedName>
</protein>
<evidence type="ECO:0000313" key="3">
    <source>
        <dbReference type="Proteomes" id="UP000326678"/>
    </source>
</evidence>
<dbReference type="RefSeq" id="WP_118168195.1">
    <property type="nucleotide sequence ID" value="NZ_CP045226.1"/>
</dbReference>
<dbReference type="EMBL" id="CP045226">
    <property type="protein sequence ID" value="QFS46297.1"/>
    <property type="molecule type" value="Genomic_DNA"/>
</dbReference>
<feature type="signal peptide" evidence="1">
    <location>
        <begin position="1"/>
        <end position="21"/>
    </location>
</feature>